<feature type="region of interest" description="Disordered" evidence="1">
    <location>
        <begin position="445"/>
        <end position="499"/>
    </location>
</feature>
<dbReference type="GO" id="GO:0000981">
    <property type="term" value="F:DNA-binding transcription factor activity, RNA polymerase II-specific"/>
    <property type="evidence" value="ECO:0007669"/>
    <property type="project" value="UniProtKB-ARBA"/>
</dbReference>
<dbReference type="PROSITE" id="PS51299">
    <property type="entry name" value="HTH_APSES"/>
    <property type="match status" value="1"/>
</dbReference>
<feature type="compositionally biased region" description="Low complexity" evidence="1">
    <location>
        <begin position="17"/>
        <end position="30"/>
    </location>
</feature>
<feature type="region of interest" description="Disordered" evidence="1">
    <location>
        <begin position="576"/>
        <end position="595"/>
    </location>
</feature>
<sequence length="595" mass="65433">MLSLASILNPSPPGLPPSSHLYSPSGSSSPEFHILGSSSVPARQPVVEKHRMPKDIPGFSKSKVKGTVKFCPYEDLDEASLREVRRFRVAPFGSISNNCRHIPYNSGKKDFFEKTGRESFEVFQYTFKLPDDDVEYTVMWDYNVGLVRMTPFFKCCNYPKTTPAKMLNLNPGLRDITHSITGGSIMAQGYWMPFSCAKAVCATFCQHISGALIPIFGPQFPSECVHPDAPDHGRMCIDPALVAEATLEAEDFRRLYGQRASMASPISPRQQQQRRINNFQGRSHQPSNLSSPFQSRQYIRGGQLPDSPYGTDTEEYDSFSGSETELRGAKHQRFKQSHYPYTPAPTYRAIQTAPAPTSSGWTAANHERQHSSYQPSDRHLFHGVQFSGKDQQYDHASPFLSALPRLPEANPQSSPSQPRHYLLASQPRHCNIPASAQLQLAGPQFAASAAAPPTPVMSPKRPRAAFEAGDSTDHDYDGGESHVGSSPTTSRVGGEGGEGYKLLRHQHSRSDLQLPPIGVSMTASVAERNAALLLLNLSVTEGHESGGTEDKSEEQTEKQPGGPKPWASVLEKAAMGIERCQPDGPAKKKRRTISI</sequence>
<reference evidence="3" key="1">
    <citation type="submission" date="2022-07" db="EMBL/GenBank/DDBJ databases">
        <title>Fungi with potential for degradation of polypropylene.</title>
        <authorList>
            <person name="Gostincar C."/>
        </authorList>
    </citation>
    <scope>NUCLEOTIDE SEQUENCE</scope>
    <source>
        <strain evidence="3">EXF-13287</strain>
    </source>
</reference>
<proteinExistence type="predicted"/>
<dbReference type="AlphaFoldDB" id="A0AA38VJU9"/>
<dbReference type="GO" id="GO:0030907">
    <property type="term" value="C:MBF transcription complex"/>
    <property type="evidence" value="ECO:0007669"/>
    <property type="project" value="TreeGrafter"/>
</dbReference>
<dbReference type="Gene3D" id="3.10.260.10">
    <property type="entry name" value="Transcription regulator HTH, APSES-type DNA-binding domain"/>
    <property type="match status" value="1"/>
</dbReference>
<feature type="compositionally biased region" description="Basic and acidic residues" evidence="1">
    <location>
        <begin position="471"/>
        <end position="480"/>
    </location>
</feature>
<feature type="region of interest" description="Disordered" evidence="1">
    <location>
        <begin position="302"/>
        <end position="334"/>
    </location>
</feature>
<protein>
    <submittedName>
        <fullName evidence="3">Transcriptional repressor XBP1</fullName>
    </submittedName>
</protein>
<dbReference type="InterPro" id="IPR003163">
    <property type="entry name" value="Tscrpt_reg_HTH_APSES-type"/>
</dbReference>
<comment type="caution">
    <text evidence="3">The sequence shown here is derived from an EMBL/GenBank/DDBJ whole genome shotgun (WGS) entry which is preliminary data.</text>
</comment>
<gene>
    <name evidence="3" type="ORF">NKR19_g8414</name>
</gene>
<evidence type="ECO:0000313" key="3">
    <source>
        <dbReference type="EMBL" id="KAJ9136804.1"/>
    </source>
</evidence>
<dbReference type="InterPro" id="IPR051642">
    <property type="entry name" value="SWI6-like"/>
</dbReference>
<feature type="region of interest" description="Disordered" evidence="1">
    <location>
        <begin position="542"/>
        <end position="566"/>
    </location>
</feature>
<dbReference type="GO" id="GO:0003677">
    <property type="term" value="F:DNA binding"/>
    <property type="evidence" value="ECO:0007669"/>
    <property type="project" value="InterPro"/>
</dbReference>
<feature type="domain" description="HTH APSES-type" evidence="2">
    <location>
        <begin position="109"/>
        <end position="227"/>
    </location>
</feature>
<name>A0AA38VJU9_9PEZI</name>
<dbReference type="GO" id="GO:0033309">
    <property type="term" value="C:SBF transcription complex"/>
    <property type="evidence" value="ECO:0007669"/>
    <property type="project" value="TreeGrafter"/>
</dbReference>
<evidence type="ECO:0000259" key="2">
    <source>
        <dbReference type="PROSITE" id="PS51299"/>
    </source>
</evidence>
<evidence type="ECO:0000313" key="4">
    <source>
        <dbReference type="Proteomes" id="UP001174691"/>
    </source>
</evidence>
<dbReference type="SUPFAM" id="SSF54616">
    <property type="entry name" value="DNA-binding domain of Mlu1-box binding protein MBP1"/>
    <property type="match status" value="1"/>
</dbReference>
<dbReference type="PANTHER" id="PTHR43828">
    <property type="entry name" value="ASPARAGINASE"/>
    <property type="match status" value="1"/>
</dbReference>
<dbReference type="EMBL" id="JANBVN010000169">
    <property type="protein sequence ID" value="KAJ9136804.1"/>
    <property type="molecule type" value="Genomic_DNA"/>
</dbReference>
<feature type="region of interest" description="Disordered" evidence="1">
    <location>
        <begin position="1"/>
        <end position="34"/>
    </location>
</feature>
<evidence type="ECO:0000256" key="1">
    <source>
        <dbReference type="SAM" id="MobiDB-lite"/>
    </source>
</evidence>
<accession>A0AA38VJU9</accession>
<keyword evidence="4" id="KW-1185">Reference proteome</keyword>
<dbReference type="PANTHER" id="PTHR43828:SF5">
    <property type="entry name" value="TRANSCRIPTIONAL REPRESSOR XBP1"/>
    <property type="match status" value="1"/>
</dbReference>
<feature type="compositionally biased region" description="Basic and acidic residues" evidence="1">
    <location>
        <begin position="542"/>
        <end position="557"/>
    </location>
</feature>
<dbReference type="InterPro" id="IPR036887">
    <property type="entry name" value="HTH_APSES_sf"/>
</dbReference>
<organism evidence="3 4">
    <name type="scientific">Coniochaeta hoffmannii</name>
    <dbReference type="NCBI Taxonomy" id="91930"/>
    <lineage>
        <taxon>Eukaryota</taxon>
        <taxon>Fungi</taxon>
        <taxon>Dikarya</taxon>
        <taxon>Ascomycota</taxon>
        <taxon>Pezizomycotina</taxon>
        <taxon>Sordariomycetes</taxon>
        <taxon>Sordariomycetidae</taxon>
        <taxon>Coniochaetales</taxon>
        <taxon>Coniochaetaceae</taxon>
        <taxon>Coniochaeta</taxon>
    </lineage>
</organism>
<dbReference type="Proteomes" id="UP001174691">
    <property type="component" value="Unassembled WGS sequence"/>
</dbReference>